<gene>
    <name evidence="4" type="ORF">SAY86_001670</name>
</gene>
<feature type="region of interest" description="Disordered" evidence="3">
    <location>
        <begin position="228"/>
        <end position="249"/>
    </location>
</feature>
<feature type="region of interest" description="Disordered" evidence="3">
    <location>
        <begin position="1"/>
        <end position="33"/>
    </location>
</feature>
<feature type="repeat" description="RCC1" evidence="2">
    <location>
        <begin position="341"/>
        <end position="394"/>
    </location>
</feature>
<reference evidence="4 5" key="1">
    <citation type="journal article" date="2023" name="Hortic Res">
        <title>Pangenome of water caltrop reveals structural variations and asymmetric subgenome divergence after allopolyploidization.</title>
        <authorList>
            <person name="Zhang X."/>
            <person name="Chen Y."/>
            <person name="Wang L."/>
            <person name="Yuan Y."/>
            <person name="Fang M."/>
            <person name="Shi L."/>
            <person name="Lu R."/>
            <person name="Comes H.P."/>
            <person name="Ma Y."/>
            <person name="Chen Y."/>
            <person name="Huang G."/>
            <person name="Zhou Y."/>
            <person name="Zheng Z."/>
            <person name="Qiu Y."/>
        </authorList>
    </citation>
    <scope>NUCLEOTIDE SEQUENCE [LARGE SCALE GENOMIC DNA]</scope>
    <source>
        <strain evidence="4">F231</strain>
    </source>
</reference>
<dbReference type="SUPFAM" id="SSF50985">
    <property type="entry name" value="RCC1/BLIP-II"/>
    <property type="match status" value="1"/>
</dbReference>
<dbReference type="AlphaFoldDB" id="A0AAN7R2L2"/>
<dbReference type="Pfam" id="PF00415">
    <property type="entry name" value="RCC1"/>
    <property type="match status" value="2"/>
</dbReference>
<dbReference type="InterPro" id="IPR000408">
    <property type="entry name" value="Reg_chr_condens"/>
</dbReference>
<comment type="caution">
    <text evidence="4">The sequence shown here is derived from an EMBL/GenBank/DDBJ whole genome shotgun (WGS) entry which is preliminary data.</text>
</comment>
<feature type="repeat" description="RCC1" evidence="2">
    <location>
        <begin position="395"/>
        <end position="446"/>
    </location>
</feature>
<feature type="compositionally biased region" description="Polar residues" evidence="3">
    <location>
        <begin position="228"/>
        <end position="245"/>
    </location>
</feature>
<feature type="compositionally biased region" description="Polar residues" evidence="3">
    <location>
        <begin position="23"/>
        <end position="33"/>
    </location>
</feature>
<evidence type="ECO:0000313" key="5">
    <source>
        <dbReference type="Proteomes" id="UP001346149"/>
    </source>
</evidence>
<dbReference type="EMBL" id="JAXQNO010000013">
    <property type="protein sequence ID" value="KAK4784981.1"/>
    <property type="molecule type" value="Genomic_DNA"/>
</dbReference>
<dbReference type="InterPro" id="IPR051210">
    <property type="entry name" value="Ub_ligase/GEF_domain"/>
</dbReference>
<feature type="repeat" description="RCC1" evidence="2">
    <location>
        <begin position="285"/>
        <end position="337"/>
    </location>
</feature>
<evidence type="ECO:0000256" key="3">
    <source>
        <dbReference type="SAM" id="MobiDB-lite"/>
    </source>
</evidence>
<protein>
    <recommendedName>
        <fullName evidence="6">Ultraviolet-B receptor UVR8</fullName>
    </recommendedName>
</protein>
<organism evidence="4 5">
    <name type="scientific">Trapa natans</name>
    <name type="common">Water chestnut</name>
    <dbReference type="NCBI Taxonomy" id="22666"/>
    <lineage>
        <taxon>Eukaryota</taxon>
        <taxon>Viridiplantae</taxon>
        <taxon>Streptophyta</taxon>
        <taxon>Embryophyta</taxon>
        <taxon>Tracheophyta</taxon>
        <taxon>Spermatophyta</taxon>
        <taxon>Magnoliopsida</taxon>
        <taxon>eudicotyledons</taxon>
        <taxon>Gunneridae</taxon>
        <taxon>Pentapetalae</taxon>
        <taxon>rosids</taxon>
        <taxon>malvids</taxon>
        <taxon>Myrtales</taxon>
        <taxon>Lythraceae</taxon>
        <taxon>Trapa</taxon>
    </lineage>
</organism>
<evidence type="ECO:0008006" key="6">
    <source>
        <dbReference type="Google" id="ProtNLM"/>
    </source>
</evidence>
<evidence type="ECO:0000256" key="1">
    <source>
        <dbReference type="ARBA" id="ARBA00022737"/>
    </source>
</evidence>
<feature type="compositionally biased region" description="Polar residues" evidence="3">
    <location>
        <begin position="1"/>
        <end position="15"/>
    </location>
</feature>
<dbReference type="PROSITE" id="PS50012">
    <property type="entry name" value="RCC1_3"/>
    <property type="match status" value="3"/>
</dbReference>
<dbReference type="Gene3D" id="2.130.10.30">
    <property type="entry name" value="Regulator of chromosome condensation 1/beta-lactamase-inhibitor protein II"/>
    <property type="match status" value="2"/>
</dbReference>
<evidence type="ECO:0000313" key="4">
    <source>
        <dbReference type="EMBL" id="KAK4784981.1"/>
    </source>
</evidence>
<keyword evidence="5" id="KW-1185">Reference proteome</keyword>
<dbReference type="PROSITE" id="PS00626">
    <property type="entry name" value="RCC1_2"/>
    <property type="match status" value="1"/>
</dbReference>
<dbReference type="InterPro" id="IPR009091">
    <property type="entry name" value="RCC1/BLIP-II"/>
</dbReference>
<accession>A0AAN7R2L2</accession>
<name>A0AAN7R2L2_TRANT</name>
<keyword evidence="1" id="KW-0677">Repeat</keyword>
<evidence type="ECO:0000256" key="2">
    <source>
        <dbReference type="PROSITE-ProRule" id="PRU00235"/>
    </source>
</evidence>
<dbReference type="Proteomes" id="UP001346149">
    <property type="component" value="Unassembled WGS sequence"/>
</dbReference>
<proteinExistence type="predicted"/>
<sequence length="525" mass="57105">MDMATNRTPSPSIIHQLNPDATDPSSLQPQSEVCHSPWHSPPGVFPLASIPSLLLHMLTSCNFKPVDLAHLEATCSFFRKSTDLIPEFELSICEVAALEMCRKRSMFKWMSRKEGEELKERSGGSWKLVLMYLLAREGLMRTGKLQAAAGGSHNVIVTASGDVYTFGKIDRPLQLMYSATTDFSLLQKISSLEGIRIIQAAASPGKTILVSDSGQVYACVPGISQQGKNEGISQQGQNEGISQQGQDEEDESTVMVPIIVDNLKEIFVVQVAVGVFLVAFLSREGRVYAFSCSDELELGHQNHPEVMEPRPLTGELENIPVVQIGAGHCYLLALAFHPNGMSVYSLGCGEGGKLGHGSISSEKLPRLINQFQILKVQPIAISAGIWHAAVLGQNGEVCTWGWGNCGCLGNGDEDFQAVPNIVQGLGVGKAIHIATGNLSTFVVLDNGQIYYFGAERYEIDDDAPLESIYMANAVLKPKLVSYLKLPGEKIVHISLAKSDEEFDHIIVLTESENVYTLRMAIDGDD</sequence>
<dbReference type="PANTHER" id="PTHR22870">
    <property type="entry name" value="REGULATOR OF CHROMOSOME CONDENSATION"/>
    <property type="match status" value="1"/>
</dbReference>
<dbReference type="PANTHER" id="PTHR22870:SF24">
    <property type="entry name" value="REGULATOR OF CHROMOSOME CONDENSATION (RCC1) FAMILY PROTEIN"/>
    <property type="match status" value="1"/>
</dbReference>